<dbReference type="GO" id="GO:0010113">
    <property type="term" value="P:negative regulation of systemic acquired resistance"/>
    <property type="evidence" value="ECO:0007669"/>
    <property type="project" value="TreeGrafter"/>
</dbReference>
<keyword evidence="2" id="KW-1185">Reference proteome</keyword>
<proteinExistence type="predicted"/>
<organism evidence="1 2">
    <name type="scientific">Acacia crassicarpa</name>
    <name type="common">northern wattle</name>
    <dbReference type="NCBI Taxonomy" id="499986"/>
    <lineage>
        <taxon>Eukaryota</taxon>
        <taxon>Viridiplantae</taxon>
        <taxon>Streptophyta</taxon>
        <taxon>Embryophyta</taxon>
        <taxon>Tracheophyta</taxon>
        <taxon>Spermatophyta</taxon>
        <taxon>Magnoliopsida</taxon>
        <taxon>eudicotyledons</taxon>
        <taxon>Gunneridae</taxon>
        <taxon>Pentapetalae</taxon>
        <taxon>rosids</taxon>
        <taxon>fabids</taxon>
        <taxon>Fabales</taxon>
        <taxon>Fabaceae</taxon>
        <taxon>Caesalpinioideae</taxon>
        <taxon>mimosoid clade</taxon>
        <taxon>Acacieae</taxon>
        <taxon>Acacia</taxon>
    </lineage>
</organism>
<gene>
    <name evidence="1" type="ORF">QN277_020317</name>
</gene>
<dbReference type="GO" id="GO:0030915">
    <property type="term" value="C:Smc5-Smc6 complex"/>
    <property type="evidence" value="ECO:0007669"/>
    <property type="project" value="InterPro"/>
</dbReference>
<dbReference type="GO" id="GO:0005634">
    <property type="term" value="C:nucleus"/>
    <property type="evidence" value="ECO:0007669"/>
    <property type="project" value="InterPro"/>
</dbReference>
<dbReference type="GO" id="GO:0000976">
    <property type="term" value="F:transcription cis-regulatory region binding"/>
    <property type="evidence" value="ECO:0007669"/>
    <property type="project" value="TreeGrafter"/>
</dbReference>
<reference evidence="1" key="1">
    <citation type="submission" date="2023-10" db="EMBL/GenBank/DDBJ databases">
        <title>Chromosome-level genome of the transformable northern wattle, Acacia crassicarpa.</title>
        <authorList>
            <person name="Massaro I."/>
            <person name="Sinha N.R."/>
            <person name="Poethig S."/>
            <person name="Leichty A.R."/>
        </authorList>
    </citation>
    <scope>NUCLEOTIDE SEQUENCE</scope>
    <source>
        <strain evidence="1">Acra3RX</strain>
        <tissue evidence="1">Leaf</tissue>
    </source>
</reference>
<comment type="caution">
    <text evidence="1">The sequence shown here is derived from an EMBL/GenBank/DDBJ whole genome shotgun (WGS) entry which is preliminary data.</text>
</comment>
<evidence type="ECO:0000313" key="1">
    <source>
        <dbReference type="EMBL" id="KAK4271656.1"/>
    </source>
</evidence>
<dbReference type="GO" id="GO:0045892">
    <property type="term" value="P:negative regulation of DNA-templated transcription"/>
    <property type="evidence" value="ECO:0007669"/>
    <property type="project" value="InterPro"/>
</dbReference>
<dbReference type="PANTHER" id="PTHR37243:SF2">
    <property type="entry name" value="NEGATIVE REGULATOR OF SYSTEMIC ACQUIRED RESISTANCE SNI1"/>
    <property type="match status" value="1"/>
</dbReference>
<dbReference type="GO" id="GO:0006974">
    <property type="term" value="P:DNA damage response"/>
    <property type="evidence" value="ECO:0007669"/>
    <property type="project" value="InterPro"/>
</dbReference>
<dbReference type="InterPro" id="IPR034561">
    <property type="entry name" value="SNI1"/>
</dbReference>
<evidence type="ECO:0000313" key="2">
    <source>
        <dbReference type="Proteomes" id="UP001293593"/>
    </source>
</evidence>
<dbReference type="Proteomes" id="UP001293593">
    <property type="component" value="Unassembled WGS sequence"/>
</dbReference>
<name>A0AAE1JJJ0_9FABA</name>
<dbReference type="PANTHER" id="PTHR37243">
    <property type="entry name" value="NEGATIVE REGULATOR OF SYSTEMIC ACQUIRED RESISTANCE SNI1"/>
    <property type="match status" value="1"/>
</dbReference>
<protein>
    <recommendedName>
        <fullName evidence="3">Negative regulator of systemic acquired resistance SNI1</fullName>
    </recommendedName>
</protein>
<evidence type="ECO:0008006" key="3">
    <source>
        <dbReference type="Google" id="ProtNLM"/>
    </source>
</evidence>
<dbReference type="EMBL" id="JAWXYG010000005">
    <property type="protein sequence ID" value="KAK4271656.1"/>
    <property type="molecule type" value="Genomic_DNA"/>
</dbReference>
<dbReference type="AlphaFoldDB" id="A0AAE1JJJ0"/>
<accession>A0AAE1JJJ0</accession>
<sequence length="474" mass="53219">MENPGTSNMRLKGGAFEENILAIFDASETKDSQESRDDRVAFLSAVRASSIVSDYGTPPTSKMCKGVFHILRTGKSLELIMVSYQLLIEINKRFPRVFFPKEDKSKPGSYPSSELVVVEEAWSPIVVSVDNASTFNQATGKQSGDPFDPSSFYCLIDELAEMLSKTKSQASDVKLLQNMLVFQYLVTAFEGDFFPHKATMDWNIERKSLLNVFLGSRKTNYKALMKNCLTVFCQLSQLKNELDEYIVCEEIAESSLSKNCLNSLSIALVEVGKNTCTSMEKFMVMIMELDLSRNKADLAGHTTRADGFRIPLVEIILDELTYNEDMVPQFLQIFTEPKWKLEIVVQYLWKYIPKPSVRTRRANVSTEDETFSAALKCFSNKATTKSTIKKIDSDIVQFLLAHGFQAQLSLALSEGHSEDKIACHEEERLSALVDICQSVISAFDCLRNTDEHIEILSVGKEALFTAATIISMKS</sequence>